<dbReference type="Proteomes" id="UP000324222">
    <property type="component" value="Unassembled WGS sequence"/>
</dbReference>
<comment type="caution">
    <text evidence="1">The sequence shown here is derived from an EMBL/GenBank/DDBJ whole genome shotgun (WGS) entry which is preliminary data.</text>
</comment>
<proteinExistence type="predicted"/>
<organism evidence="1 2">
    <name type="scientific">Portunus trituberculatus</name>
    <name type="common">Swimming crab</name>
    <name type="synonym">Neptunus trituberculatus</name>
    <dbReference type="NCBI Taxonomy" id="210409"/>
    <lineage>
        <taxon>Eukaryota</taxon>
        <taxon>Metazoa</taxon>
        <taxon>Ecdysozoa</taxon>
        <taxon>Arthropoda</taxon>
        <taxon>Crustacea</taxon>
        <taxon>Multicrustacea</taxon>
        <taxon>Malacostraca</taxon>
        <taxon>Eumalacostraca</taxon>
        <taxon>Eucarida</taxon>
        <taxon>Decapoda</taxon>
        <taxon>Pleocyemata</taxon>
        <taxon>Brachyura</taxon>
        <taxon>Eubrachyura</taxon>
        <taxon>Portunoidea</taxon>
        <taxon>Portunidae</taxon>
        <taxon>Portuninae</taxon>
        <taxon>Portunus</taxon>
    </lineage>
</organism>
<keyword evidence="2" id="KW-1185">Reference proteome</keyword>
<dbReference type="AlphaFoldDB" id="A0A5B7JZG5"/>
<name>A0A5B7JZG5_PORTR</name>
<dbReference type="EMBL" id="VSRR010111066">
    <property type="protein sequence ID" value="MPC97694.1"/>
    <property type="molecule type" value="Genomic_DNA"/>
</dbReference>
<evidence type="ECO:0000313" key="1">
    <source>
        <dbReference type="EMBL" id="MPC97694.1"/>
    </source>
</evidence>
<sequence length="58" mass="6224">MDHSSLPFPSLDTLYIACPPSLPPPAVLRAGKYLSKLVAATLLLPGNIFVTPRSLYLS</sequence>
<protein>
    <submittedName>
        <fullName evidence="1">Uncharacterized protein</fullName>
    </submittedName>
</protein>
<gene>
    <name evidence="1" type="ORF">E2C01_093020</name>
</gene>
<accession>A0A5B7JZG5</accession>
<reference evidence="1 2" key="1">
    <citation type="submission" date="2019-05" db="EMBL/GenBank/DDBJ databases">
        <title>Another draft genome of Portunus trituberculatus and its Hox gene families provides insights of decapod evolution.</title>
        <authorList>
            <person name="Jeong J.-H."/>
            <person name="Song I."/>
            <person name="Kim S."/>
            <person name="Choi T."/>
            <person name="Kim D."/>
            <person name="Ryu S."/>
            <person name="Kim W."/>
        </authorList>
    </citation>
    <scope>NUCLEOTIDE SEQUENCE [LARGE SCALE GENOMIC DNA]</scope>
    <source>
        <tissue evidence="1">Muscle</tissue>
    </source>
</reference>
<evidence type="ECO:0000313" key="2">
    <source>
        <dbReference type="Proteomes" id="UP000324222"/>
    </source>
</evidence>